<protein>
    <recommendedName>
        <fullName evidence="3">Translation elongation factor-like protein</fullName>
    </recommendedName>
</protein>
<proteinExistence type="predicted"/>
<comment type="caution">
    <text evidence="1">The sequence shown here is derived from an EMBL/GenBank/DDBJ whole genome shotgun (WGS) entry which is preliminary data.</text>
</comment>
<evidence type="ECO:0000313" key="2">
    <source>
        <dbReference type="Proteomes" id="UP000604391"/>
    </source>
</evidence>
<gene>
    <name evidence="1" type="ORF">H1011_03515</name>
</gene>
<reference evidence="1 2" key="1">
    <citation type="journal article" name="Nat. Commun.">
        <title>Undinarchaeota illuminate DPANN phylogeny and the impact of gene transfer on archaeal evolution.</title>
        <authorList>
            <person name="Dombrowski N."/>
            <person name="Williams T.A."/>
            <person name="Sun J."/>
            <person name="Woodcroft B.J."/>
            <person name="Lee J.H."/>
            <person name="Minh B.Q."/>
            <person name="Rinke C."/>
            <person name="Spang A."/>
        </authorList>
    </citation>
    <scope>NUCLEOTIDE SEQUENCE [LARGE SCALE GENOMIC DNA]</scope>
    <source>
        <strain evidence="1">MAG_bin17</strain>
    </source>
</reference>
<dbReference type="InterPro" id="IPR009000">
    <property type="entry name" value="Transl_B-barrel_sf"/>
</dbReference>
<keyword evidence="2" id="KW-1185">Reference proteome</keyword>
<dbReference type="SUPFAM" id="SSF50447">
    <property type="entry name" value="Translation proteins"/>
    <property type="match status" value="1"/>
</dbReference>
<name>A0A832XHT8_9ARCH</name>
<sequence>MAEAKKTQVGTVIHYYGNASVAVVDLTKVLKVGDKISIVGENTDVQQTVESMQLEHTQIEKAKKGDSVGLKVDGRVGKNSKVFKV</sequence>
<dbReference type="Gene3D" id="2.40.30.10">
    <property type="entry name" value="Translation factors"/>
    <property type="match status" value="1"/>
</dbReference>
<organism evidence="1 2">
    <name type="scientific">Candidatus Undinarchaeum marinum</name>
    <dbReference type="NCBI Taxonomy" id="2756141"/>
    <lineage>
        <taxon>Archaea</taxon>
        <taxon>Candidatus Undinarchaeota</taxon>
        <taxon>Candidatus Undinarchaeia</taxon>
        <taxon>Candidatus Undinarchaeales</taxon>
        <taxon>Candidatus Undinarchaeaceae</taxon>
        <taxon>Candidatus Undinarchaeum</taxon>
    </lineage>
</organism>
<dbReference type="Proteomes" id="UP000604391">
    <property type="component" value="Unassembled WGS sequence"/>
</dbReference>
<evidence type="ECO:0008006" key="3">
    <source>
        <dbReference type="Google" id="ProtNLM"/>
    </source>
</evidence>
<dbReference type="EMBL" id="DVAD01000016">
    <property type="protein sequence ID" value="HIJ99855.1"/>
    <property type="molecule type" value="Genomic_DNA"/>
</dbReference>
<dbReference type="AlphaFoldDB" id="A0A832XHT8"/>
<evidence type="ECO:0000313" key="1">
    <source>
        <dbReference type="EMBL" id="HIJ99855.1"/>
    </source>
</evidence>
<accession>A0A832XHT8</accession>